<feature type="chain" id="PRO_5029861785" evidence="1">
    <location>
        <begin position="21"/>
        <end position="259"/>
    </location>
</feature>
<accession>A0A7J7KA89</accession>
<dbReference type="AlphaFoldDB" id="A0A7J7KA89"/>
<name>A0A7J7KA89_BUGNE</name>
<organism evidence="2 3">
    <name type="scientific">Bugula neritina</name>
    <name type="common">Brown bryozoan</name>
    <name type="synonym">Sertularia neritina</name>
    <dbReference type="NCBI Taxonomy" id="10212"/>
    <lineage>
        <taxon>Eukaryota</taxon>
        <taxon>Metazoa</taxon>
        <taxon>Spiralia</taxon>
        <taxon>Lophotrochozoa</taxon>
        <taxon>Bryozoa</taxon>
        <taxon>Gymnolaemata</taxon>
        <taxon>Cheilostomatida</taxon>
        <taxon>Flustrina</taxon>
        <taxon>Buguloidea</taxon>
        <taxon>Bugulidae</taxon>
        <taxon>Bugula</taxon>
    </lineage>
</organism>
<evidence type="ECO:0000256" key="1">
    <source>
        <dbReference type="SAM" id="SignalP"/>
    </source>
</evidence>
<keyword evidence="1" id="KW-0732">Signal</keyword>
<comment type="caution">
    <text evidence="2">The sequence shown here is derived from an EMBL/GenBank/DDBJ whole genome shotgun (WGS) entry which is preliminary data.</text>
</comment>
<protein>
    <submittedName>
        <fullName evidence="2">Uncharacterized protein</fullName>
    </submittedName>
</protein>
<gene>
    <name evidence="2" type="ORF">EB796_007165</name>
</gene>
<dbReference type="Proteomes" id="UP000593567">
    <property type="component" value="Unassembled WGS sequence"/>
</dbReference>
<reference evidence="2" key="1">
    <citation type="submission" date="2020-06" db="EMBL/GenBank/DDBJ databases">
        <title>Draft genome of Bugula neritina, a colonial animal packing powerful symbionts and potential medicines.</title>
        <authorList>
            <person name="Rayko M."/>
        </authorList>
    </citation>
    <scope>NUCLEOTIDE SEQUENCE [LARGE SCALE GENOMIC DNA]</scope>
    <source>
        <strain evidence="2">Kwan_BN1</strain>
    </source>
</reference>
<evidence type="ECO:0000313" key="3">
    <source>
        <dbReference type="Proteomes" id="UP000593567"/>
    </source>
</evidence>
<keyword evidence="3" id="KW-1185">Reference proteome</keyword>
<feature type="signal peptide" evidence="1">
    <location>
        <begin position="1"/>
        <end position="20"/>
    </location>
</feature>
<dbReference type="EMBL" id="VXIV02001053">
    <property type="protein sequence ID" value="KAF6034528.1"/>
    <property type="molecule type" value="Genomic_DNA"/>
</dbReference>
<proteinExistence type="predicted"/>
<evidence type="ECO:0000313" key="2">
    <source>
        <dbReference type="EMBL" id="KAF6034528.1"/>
    </source>
</evidence>
<sequence length="259" mass="28420">MDLLLTAVYVIAALTTIGLSQETYVIPFVERSSLGQTFQSVLQDSFISGNLFVTLNAANSAQISIDAATDASECGVAINLTGNMQCLEEYDLYVSRSLGIPDEYGVYECRNPYQIIYDCGEGTNSTAVNDSLTLVTSDLQSLIDFNFSTVWAYRMTDSPVTITLELPEPFQMNIIIMAVETVPIDTEFYASLGGGDETSLGRLVAVETSSCQFPDNCFFYDTQPMHILGHYTDGLVTMDKLRVVFSGTNLLSYTISHLL</sequence>